<organism evidence="1 2">
    <name type="scientific">Paramuricea clavata</name>
    <name type="common">Red gorgonian</name>
    <name type="synonym">Violescent sea-whip</name>
    <dbReference type="NCBI Taxonomy" id="317549"/>
    <lineage>
        <taxon>Eukaryota</taxon>
        <taxon>Metazoa</taxon>
        <taxon>Cnidaria</taxon>
        <taxon>Anthozoa</taxon>
        <taxon>Octocorallia</taxon>
        <taxon>Malacalcyonacea</taxon>
        <taxon>Plexauridae</taxon>
        <taxon>Paramuricea</taxon>
    </lineage>
</organism>
<accession>A0A7D9I2S5</accession>
<name>A0A7D9I2S5_PARCT</name>
<gene>
    <name evidence="1" type="ORF">PACLA_8A021256</name>
</gene>
<keyword evidence="2" id="KW-1185">Reference proteome</keyword>
<dbReference type="EMBL" id="CACRXK020002805">
    <property type="protein sequence ID" value="CAB3996130.1"/>
    <property type="molecule type" value="Genomic_DNA"/>
</dbReference>
<comment type="caution">
    <text evidence="1">The sequence shown here is derived from an EMBL/GenBank/DDBJ whole genome shotgun (WGS) entry which is preliminary data.</text>
</comment>
<reference evidence="1" key="1">
    <citation type="submission" date="2020-04" db="EMBL/GenBank/DDBJ databases">
        <authorList>
            <person name="Alioto T."/>
            <person name="Alioto T."/>
            <person name="Gomez Garrido J."/>
        </authorList>
    </citation>
    <scope>NUCLEOTIDE SEQUENCE</scope>
    <source>
        <strain evidence="1">A484AB</strain>
    </source>
</reference>
<sequence length="177" mass="20292">MSSSSFRPSPSSANKVTYFKHFPHFFLWPYDAQIKCDQQEFMDKLTSKNCEWTTRPKIALSEAAQAIQENWQIVSAGNYLEPLVQQQIENSVAPMQQVLTNLNSKDKSSVASDQDVYEVMQWCFAQPEFDASLANWMHQSAAFFVFVTQLRAMRCLITNPEQYASKLVNDDPSAIKF</sequence>
<proteinExistence type="predicted"/>
<evidence type="ECO:0000313" key="1">
    <source>
        <dbReference type="EMBL" id="CAB3996130.1"/>
    </source>
</evidence>
<protein>
    <submittedName>
        <fullName evidence="1">Uncharacterized protein</fullName>
    </submittedName>
</protein>
<dbReference type="AlphaFoldDB" id="A0A7D9I2S5"/>
<dbReference type="Proteomes" id="UP001152795">
    <property type="component" value="Unassembled WGS sequence"/>
</dbReference>
<evidence type="ECO:0000313" key="2">
    <source>
        <dbReference type="Proteomes" id="UP001152795"/>
    </source>
</evidence>
<dbReference type="OrthoDB" id="6014057at2759"/>